<name>A0AAJ5X0L5_9CAUL</name>
<evidence type="ECO:0000313" key="4">
    <source>
        <dbReference type="Proteomes" id="UP001213664"/>
    </source>
</evidence>
<keyword evidence="1" id="KW-0732">Signal</keyword>
<dbReference type="Proteomes" id="UP001213664">
    <property type="component" value="Chromosome"/>
</dbReference>
<evidence type="ECO:0000259" key="2">
    <source>
        <dbReference type="PROSITE" id="PS52015"/>
    </source>
</evidence>
<dbReference type="EMBL" id="CP119326">
    <property type="protein sequence ID" value="WEK40255.1"/>
    <property type="molecule type" value="Genomic_DNA"/>
</dbReference>
<feature type="chain" id="PRO_5042484911" evidence="1">
    <location>
        <begin position="22"/>
        <end position="402"/>
    </location>
</feature>
<dbReference type="SUPFAM" id="SSF74653">
    <property type="entry name" value="TolA/TonB C-terminal domain"/>
    <property type="match status" value="2"/>
</dbReference>
<evidence type="ECO:0000256" key="1">
    <source>
        <dbReference type="SAM" id="SignalP"/>
    </source>
</evidence>
<dbReference type="GO" id="GO:0055085">
    <property type="term" value="P:transmembrane transport"/>
    <property type="evidence" value="ECO:0007669"/>
    <property type="project" value="InterPro"/>
</dbReference>
<reference evidence="3" key="1">
    <citation type="submission" date="2023-03" db="EMBL/GenBank/DDBJ databases">
        <title>Andean soil-derived lignocellulolytic bacterial consortium as a source of novel taxa and putative plastic-active enzymes.</title>
        <authorList>
            <person name="Diaz-Garcia L."/>
            <person name="Chuvochina M."/>
            <person name="Feuerriegel G."/>
            <person name="Bunk B."/>
            <person name="Sproer C."/>
            <person name="Streit W.R."/>
            <person name="Rodriguez L.M."/>
            <person name="Overmann J."/>
            <person name="Jimenez D.J."/>
        </authorList>
    </citation>
    <scope>NUCLEOTIDE SEQUENCE</scope>
    <source>
        <strain evidence="3">MAG 833</strain>
    </source>
</reference>
<dbReference type="InterPro" id="IPR037682">
    <property type="entry name" value="TonB_C"/>
</dbReference>
<feature type="signal peptide" evidence="1">
    <location>
        <begin position="1"/>
        <end position="21"/>
    </location>
</feature>
<dbReference type="PROSITE" id="PS52015">
    <property type="entry name" value="TONB_CTD"/>
    <property type="match status" value="1"/>
</dbReference>
<proteinExistence type="predicted"/>
<evidence type="ECO:0000313" key="3">
    <source>
        <dbReference type="EMBL" id="WEK40255.1"/>
    </source>
</evidence>
<sequence length="402" mass="42479">MRAVLIGLGLTLTLTTSPALAATSGQALEPLRVSPVRDGRLFVAEPSSLLQVPSTEIACGGQPIQPLYADDLAVGAVRSAAHERPAVVLTFSVDAQGRTRDIRPAPDGPSNPTGPIIIPQLNPAEAEQAALAAWRFQAAPRADCRATIRYSTKPLEAATTDDLLRYFAVTRTRGALRDIVARRLGGPGADCGSDGRGGRAARTISVPDFKIGRRPPPGGRSWTVVRWNVNAAGRATGVETLGSSGDIDLDREARRAVADTVLRPGAPLTGCVFNFNRIGDTLPAPDMPAPDQDPQQVCPADISDRLRLTVAPERFPAAFAKRRIEGWALIRFDLATWGQTGALEVIDAQPAATFGEDGRRMIGSARAEAAPTAAVRCVVPIRYLLPVAASGPEATRDDVATD</sequence>
<dbReference type="AlphaFoldDB" id="A0AAJ5X0L5"/>
<accession>A0AAJ5X0L5</accession>
<feature type="domain" description="TonB C-terminal" evidence="2">
    <location>
        <begin position="300"/>
        <end position="392"/>
    </location>
</feature>
<organism evidence="3 4">
    <name type="scientific">Candidatus Brevundimonas colombiensis</name>
    <dbReference type="NCBI Taxonomy" id="3121376"/>
    <lineage>
        <taxon>Bacteria</taxon>
        <taxon>Pseudomonadati</taxon>
        <taxon>Pseudomonadota</taxon>
        <taxon>Alphaproteobacteria</taxon>
        <taxon>Caulobacterales</taxon>
        <taxon>Caulobacteraceae</taxon>
        <taxon>Brevundimonas</taxon>
    </lineage>
</organism>
<dbReference type="Gene3D" id="3.30.2420.10">
    <property type="entry name" value="TonB"/>
    <property type="match status" value="1"/>
</dbReference>
<protein>
    <submittedName>
        <fullName evidence="3">Energy transducer TonB</fullName>
    </submittedName>
</protein>
<gene>
    <name evidence="3" type="ORF">P0Y50_01235</name>
</gene>